<dbReference type="PROSITE" id="PS50110">
    <property type="entry name" value="RESPONSE_REGULATORY"/>
    <property type="match status" value="2"/>
</dbReference>
<evidence type="ECO:0000259" key="14">
    <source>
        <dbReference type="PROSITE" id="PS50112"/>
    </source>
</evidence>
<evidence type="ECO:0000313" key="16">
    <source>
        <dbReference type="EMBL" id="MDC8760037.1"/>
    </source>
</evidence>
<dbReference type="Gene3D" id="1.10.287.130">
    <property type="match status" value="1"/>
</dbReference>
<dbReference type="Gene3D" id="3.30.565.10">
    <property type="entry name" value="Histidine kinase-like ATPase, C-terminal domain"/>
    <property type="match status" value="1"/>
</dbReference>
<dbReference type="CDD" id="cd16922">
    <property type="entry name" value="HATPase_EvgS-ArcB-TorS-like"/>
    <property type="match status" value="1"/>
</dbReference>
<keyword evidence="7 11" id="KW-1133">Transmembrane helix</keyword>
<dbReference type="Pfam" id="PF02518">
    <property type="entry name" value="HATPase_c"/>
    <property type="match status" value="1"/>
</dbReference>
<dbReference type="InterPro" id="IPR005467">
    <property type="entry name" value="His_kinase_dom"/>
</dbReference>
<dbReference type="PROSITE" id="PS50112">
    <property type="entry name" value="PAS"/>
    <property type="match status" value="1"/>
</dbReference>
<dbReference type="SMART" id="SM00086">
    <property type="entry name" value="PAC"/>
    <property type="match status" value="2"/>
</dbReference>
<dbReference type="InterPro" id="IPR003661">
    <property type="entry name" value="HisK_dim/P_dom"/>
</dbReference>
<evidence type="ECO:0000313" key="17">
    <source>
        <dbReference type="Proteomes" id="UP001221208"/>
    </source>
</evidence>
<evidence type="ECO:0000256" key="7">
    <source>
        <dbReference type="ARBA" id="ARBA00022989"/>
    </source>
</evidence>
<dbReference type="Gene3D" id="3.30.450.20">
    <property type="entry name" value="PAS domain"/>
    <property type="match status" value="2"/>
</dbReference>
<evidence type="ECO:0000256" key="9">
    <source>
        <dbReference type="ARBA" id="ARBA00023136"/>
    </source>
</evidence>
<dbReference type="SUPFAM" id="SSF47384">
    <property type="entry name" value="Homodimeric domain of signal transducing histidine kinase"/>
    <property type="match status" value="1"/>
</dbReference>
<feature type="domain" description="Histidine kinase" evidence="12">
    <location>
        <begin position="602"/>
        <end position="823"/>
    </location>
</feature>
<keyword evidence="8" id="KW-0902">Two-component regulatory system</keyword>
<dbReference type="Pfam" id="PF00512">
    <property type="entry name" value="HisKA"/>
    <property type="match status" value="1"/>
</dbReference>
<dbReference type="InterPro" id="IPR001610">
    <property type="entry name" value="PAC"/>
</dbReference>
<dbReference type="RefSeq" id="WP_273673585.1">
    <property type="nucleotide sequence ID" value="NZ_JAQQXR010000010.1"/>
</dbReference>
<dbReference type="SMART" id="SM00091">
    <property type="entry name" value="PAS"/>
    <property type="match status" value="2"/>
</dbReference>
<comment type="catalytic activity">
    <reaction evidence="1">
        <text>ATP + protein L-histidine = ADP + protein N-phospho-L-histidine.</text>
        <dbReference type="EC" id="2.7.13.3"/>
    </reaction>
</comment>
<organism evidence="16 17">
    <name type="scientific">Janthinobacterium fluminis</name>
    <dbReference type="NCBI Taxonomy" id="2987524"/>
    <lineage>
        <taxon>Bacteria</taxon>
        <taxon>Pseudomonadati</taxon>
        <taxon>Pseudomonadota</taxon>
        <taxon>Betaproteobacteria</taxon>
        <taxon>Burkholderiales</taxon>
        <taxon>Oxalobacteraceae</taxon>
        <taxon>Janthinobacterium</taxon>
    </lineage>
</organism>
<dbReference type="InterPro" id="IPR013656">
    <property type="entry name" value="PAS_4"/>
</dbReference>
<dbReference type="InterPro" id="IPR000700">
    <property type="entry name" value="PAS-assoc_C"/>
</dbReference>
<dbReference type="Pfam" id="PF00072">
    <property type="entry name" value="Response_reg"/>
    <property type="match status" value="2"/>
</dbReference>
<dbReference type="NCBIfam" id="TIGR00229">
    <property type="entry name" value="sensory_box"/>
    <property type="match status" value="2"/>
</dbReference>
<dbReference type="Pfam" id="PF05231">
    <property type="entry name" value="MASE1"/>
    <property type="match status" value="1"/>
</dbReference>
<proteinExistence type="predicted"/>
<dbReference type="PANTHER" id="PTHR45339:SF1">
    <property type="entry name" value="HYBRID SIGNAL TRANSDUCTION HISTIDINE KINASE J"/>
    <property type="match status" value="1"/>
</dbReference>
<feature type="modified residue" description="4-aspartylphosphate" evidence="10">
    <location>
        <position position="894"/>
    </location>
</feature>
<dbReference type="PANTHER" id="PTHR45339">
    <property type="entry name" value="HYBRID SIGNAL TRANSDUCTION HISTIDINE KINASE J"/>
    <property type="match status" value="1"/>
</dbReference>
<dbReference type="SMART" id="SM00387">
    <property type="entry name" value="HATPase_c"/>
    <property type="match status" value="1"/>
</dbReference>
<dbReference type="Proteomes" id="UP001221208">
    <property type="component" value="Unassembled WGS sequence"/>
</dbReference>
<feature type="transmembrane region" description="Helical" evidence="11">
    <location>
        <begin position="280"/>
        <end position="299"/>
    </location>
</feature>
<feature type="transmembrane region" description="Helical" evidence="11">
    <location>
        <begin position="137"/>
        <end position="158"/>
    </location>
</feature>
<feature type="transmembrane region" description="Helical" evidence="11">
    <location>
        <begin position="24"/>
        <end position="44"/>
    </location>
</feature>
<keyword evidence="9 11" id="KW-0472">Membrane</keyword>
<evidence type="ECO:0000256" key="10">
    <source>
        <dbReference type="PROSITE-ProRule" id="PRU00169"/>
    </source>
</evidence>
<keyword evidence="4" id="KW-1003">Cell membrane</keyword>
<evidence type="ECO:0000259" key="13">
    <source>
        <dbReference type="PROSITE" id="PS50110"/>
    </source>
</evidence>
<name>A0ABT5K4X1_9BURK</name>
<evidence type="ECO:0000256" key="3">
    <source>
        <dbReference type="ARBA" id="ARBA00012438"/>
    </source>
</evidence>
<dbReference type="InterPro" id="IPR013767">
    <property type="entry name" value="PAS_fold"/>
</dbReference>
<dbReference type="PROSITE" id="PS50113">
    <property type="entry name" value="PAC"/>
    <property type="match status" value="1"/>
</dbReference>
<dbReference type="PRINTS" id="PR00344">
    <property type="entry name" value="BCTRLSENSOR"/>
</dbReference>
<evidence type="ECO:0000256" key="2">
    <source>
        <dbReference type="ARBA" id="ARBA00004651"/>
    </source>
</evidence>
<dbReference type="SUPFAM" id="SSF52172">
    <property type="entry name" value="CheY-like"/>
    <property type="match status" value="2"/>
</dbReference>
<reference evidence="16 17" key="1">
    <citation type="submission" date="2022-10" db="EMBL/GenBank/DDBJ databases">
        <title>Janthinobacterium sp. hw3 Genome sequencing.</title>
        <authorList>
            <person name="Park S."/>
        </authorList>
    </citation>
    <scope>NUCLEOTIDE SEQUENCE [LARGE SCALE GENOMIC DNA]</scope>
    <source>
        <strain evidence="17">hw3</strain>
    </source>
</reference>
<sequence length="1108" mass="119058">MSRSLCPGNEQSPRRSPPLPARQALLTLAQFSALYFLLAQAAIYLSRQPGNIATLWFANALGVTYLLTQPRALAPALLLCAAAANLAANLLHGDAVALAITFLPANMLEMAIGAYLVKRSGIDLVFDESPGNLLRFIALACCVPPLIGATLGGAIIALHGYAPFARIWPAWYAGDIAGSVATLPLALLVLRGGVRTFLRRLDLARLASLACLSVAVSVLALQYLPFPFIYVMVPLMLAAVAGDFDSVAVLVALSLLVTASMMAGGYFLPPPVIASWRVLVVYLPILLTLVPPLLLAASMNQARLREQVRRRFELALERSNAELQTIIDHMPAMVAYWDADMRNQFGNRIYLDHFGLTPAQMRGMHIRDVIGEEKYRDNQPFVDAALRGEAPMFERVLPDAQGGERHTLVSYVPDLEQGRVVGFYSFVTDVTTLRRARAAEAAAQTQLQAVVDAASEFAIIATDPAGVINLFSVGAQRMLGYAAAEMIGRQSPSPIHLPQEVLARGAELSAELGRPVQGFDVFVERARGGQTESREWTYVRKDGSHLPVSLVVSAIRDGGGALAGFLGVAKDITGQRQLQASLLAAKEQAEAASRAKSEFVANMSHEIRTPMNAVLGMAYLLGATKLAPEQRKYLDMIRVSGQSLLGILNDILDFSKVEAGRMELAYSPFLLGDVLNALATIMAVNAGEKELELAIGIEPDVPQMLVGDALRLQQVLINLSGNAIKFTERGEVSLLVEQLRRDGDTALLRFRVRDSGIGMDAGQQARLFSAFSQADASMTRRFGGTGLGLAICRRLVELMGGGIEVRSALGQGSEFCVTLPLRVAGFDAGLLPAAQLGVRRLLVVDDNATSRDYLCKTIRAWQWQADSAESGGAALELLLRQHAAGVHYDAVLADWQMPGMDGLETMRALRARLPQAAVPVIIMVSAFGRDKLMRDAAALDADAVLLKPVTASSLLDTLHTVLSQRGGAAGALAPFAAEAAQPRLDGARLLLVEDNMLNQVLARAILEQAGASVDAVDDGSKAVERLRGAARDYDMVLMDVQMPVMDGFAATRLIREELGLALPVLAMTAGVMPEERERCLVSGMSDFIAKPVDVGQMLATIARHFAAR</sequence>
<feature type="domain" description="Response regulatory" evidence="13">
    <location>
        <begin position="988"/>
        <end position="1105"/>
    </location>
</feature>
<protein>
    <recommendedName>
        <fullName evidence="3">histidine kinase</fullName>
        <ecNumber evidence="3">2.7.13.3</ecNumber>
    </recommendedName>
</protein>
<evidence type="ECO:0000256" key="11">
    <source>
        <dbReference type="SAM" id="Phobius"/>
    </source>
</evidence>
<comment type="subcellular location">
    <subcellularLocation>
        <location evidence="2">Cell membrane</location>
        <topology evidence="2">Multi-pass membrane protein</topology>
    </subcellularLocation>
</comment>
<feature type="transmembrane region" description="Helical" evidence="11">
    <location>
        <begin position="97"/>
        <end position="117"/>
    </location>
</feature>
<dbReference type="EC" id="2.7.13.3" evidence="3"/>
<evidence type="ECO:0000256" key="4">
    <source>
        <dbReference type="ARBA" id="ARBA00022475"/>
    </source>
</evidence>
<dbReference type="Pfam" id="PF08448">
    <property type="entry name" value="PAS_4"/>
    <property type="match status" value="1"/>
</dbReference>
<feature type="modified residue" description="4-aspartylphosphate" evidence="10">
    <location>
        <position position="1039"/>
    </location>
</feature>
<dbReference type="SUPFAM" id="SSF55874">
    <property type="entry name" value="ATPase domain of HSP90 chaperone/DNA topoisomerase II/histidine kinase"/>
    <property type="match status" value="1"/>
</dbReference>
<keyword evidence="17" id="KW-1185">Reference proteome</keyword>
<dbReference type="CDD" id="cd17546">
    <property type="entry name" value="REC_hyHK_CKI1_RcsC-like"/>
    <property type="match status" value="2"/>
</dbReference>
<evidence type="ECO:0000256" key="6">
    <source>
        <dbReference type="ARBA" id="ARBA00022692"/>
    </source>
</evidence>
<keyword evidence="6 11" id="KW-0812">Transmembrane</keyword>
<dbReference type="Gene3D" id="3.40.50.2300">
    <property type="match status" value="2"/>
</dbReference>
<dbReference type="SMART" id="SM00388">
    <property type="entry name" value="HisKA"/>
    <property type="match status" value="1"/>
</dbReference>
<feature type="transmembrane region" description="Helical" evidence="11">
    <location>
        <begin position="170"/>
        <end position="194"/>
    </location>
</feature>
<feature type="transmembrane region" description="Helical" evidence="11">
    <location>
        <begin position="50"/>
        <end position="67"/>
    </location>
</feature>
<dbReference type="Pfam" id="PF00989">
    <property type="entry name" value="PAS"/>
    <property type="match status" value="1"/>
</dbReference>
<dbReference type="SUPFAM" id="SSF55785">
    <property type="entry name" value="PYP-like sensor domain (PAS domain)"/>
    <property type="match status" value="2"/>
</dbReference>
<evidence type="ECO:0000256" key="1">
    <source>
        <dbReference type="ARBA" id="ARBA00000085"/>
    </source>
</evidence>
<dbReference type="InterPro" id="IPR036890">
    <property type="entry name" value="HATPase_C_sf"/>
</dbReference>
<feature type="domain" description="Response regulatory" evidence="13">
    <location>
        <begin position="840"/>
        <end position="962"/>
    </location>
</feature>
<evidence type="ECO:0000256" key="8">
    <source>
        <dbReference type="ARBA" id="ARBA00023012"/>
    </source>
</evidence>
<feature type="domain" description="PAC" evidence="15">
    <location>
        <begin position="532"/>
        <end position="584"/>
    </location>
</feature>
<feature type="domain" description="PAS" evidence="14">
    <location>
        <begin position="443"/>
        <end position="490"/>
    </location>
</feature>
<dbReference type="InterPro" id="IPR036097">
    <property type="entry name" value="HisK_dim/P_sf"/>
</dbReference>
<dbReference type="InterPro" id="IPR004358">
    <property type="entry name" value="Sig_transdc_His_kin-like_C"/>
</dbReference>
<feature type="transmembrane region" description="Helical" evidence="11">
    <location>
        <begin position="206"/>
        <end position="226"/>
    </location>
</feature>
<dbReference type="InterPro" id="IPR011006">
    <property type="entry name" value="CheY-like_superfamily"/>
</dbReference>
<keyword evidence="5 10" id="KW-0597">Phosphoprotein</keyword>
<dbReference type="InterPro" id="IPR001789">
    <property type="entry name" value="Sig_transdc_resp-reg_receiver"/>
</dbReference>
<comment type="caution">
    <text evidence="16">The sequence shown here is derived from an EMBL/GenBank/DDBJ whole genome shotgun (WGS) entry which is preliminary data.</text>
</comment>
<dbReference type="CDD" id="cd00130">
    <property type="entry name" value="PAS"/>
    <property type="match status" value="2"/>
</dbReference>
<dbReference type="EMBL" id="JAQQXR010000010">
    <property type="protein sequence ID" value="MDC8760037.1"/>
    <property type="molecule type" value="Genomic_DNA"/>
</dbReference>
<dbReference type="PROSITE" id="PS50109">
    <property type="entry name" value="HIS_KIN"/>
    <property type="match status" value="1"/>
</dbReference>
<evidence type="ECO:0000256" key="5">
    <source>
        <dbReference type="ARBA" id="ARBA00022553"/>
    </source>
</evidence>
<accession>A0ABT5K4X1</accession>
<dbReference type="InterPro" id="IPR003594">
    <property type="entry name" value="HATPase_dom"/>
</dbReference>
<evidence type="ECO:0000259" key="12">
    <source>
        <dbReference type="PROSITE" id="PS50109"/>
    </source>
</evidence>
<feature type="transmembrane region" description="Helical" evidence="11">
    <location>
        <begin position="246"/>
        <end position="268"/>
    </location>
</feature>
<dbReference type="CDD" id="cd00082">
    <property type="entry name" value="HisKA"/>
    <property type="match status" value="1"/>
</dbReference>
<dbReference type="InterPro" id="IPR007895">
    <property type="entry name" value="MASE1"/>
</dbReference>
<dbReference type="SMART" id="SM00448">
    <property type="entry name" value="REC"/>
    <property type="match status" value="2"/>
</dbReference>
<gene>
    <name evidence="16" type="ORF">OIK44_20830</name>
</gene>
<dbReference type="InterPro" id="IPR035965">
    <property type="entry name" value="PAS-like_dom_sf"/>
</dbReference>
<dbReference type="InterPro" id="IPR000014">
    <property type="entry name" value="PAS"/>
</dbReference>
<evidence type="ECO:0000259" key="15">
    <source>
        <dbReference type="PROSITE" id="PS50113"/>
    </source>
</evidence>